<evidence type="ECO:0000313" key="2">
    <source>
        <dbReference type="Proteomes" id="UP000198706"/>
    </source>
</evidence>
<dbReference type="AlphaFoldDB" id="A0A1G9P068"/>
<dbReference type="InterPro" id="IPR012448">
    <property type="entry name" value="DUF1652"/>
</dbReference>
<accession>A0A1G9P068</accession>
<dbReference type="RefSeq" id="WP_084338481.1">
    <property type="nucleotide sequence ID" value="NZ_CBKZNZ010000036.1"/>
</dbReference>
<name>A0A1G9P068_9PSED</name>
<dbReference type="Proteomes" id="UP000198706">
    <property type="component" value="Unassembled WGS sequence"/>
</dbReference>
<organism evidence="1 2">
    <name type="scientific">Pseudomonas indica</name>
    <dbReference type="NCBI Taxonomy" id="137658"/>
    <lineage>
        <taxon>Bacteria</taxon>
        <taxon>Pseudomonadati</taxon>
        <taxon>Pseudomonadota</taxon>
        <taxon>Gammaproteobacteria</taxon>
        <taxon>Pseudomonadales</taxon>
        <taxon>Pseudomonadaceae</taxon>
        <taxon>Pseudomonas</taxon>
    </lineage>
</organism>
<gene>
    <name evidence="1" type="ORF">SAMN05216186_13523</name>
</gene>
<dbReference type="Pfam" id="PF07865">
    <property type="entry name" value="DUF1652"/>
    <property type="match status" value="1"/>
</dbReference>
<sequence>MNRLPFAKALELMKLHFHPFGFEATLETPTSLLVRVFDLTTGDTLLTVTGIRCSTTPSLDDVERIIRTVESDLEVILEDRFPRAM</sequence>
<evidence type="ECO:0000313" key="1">
    <source>
        <dbReference type="EMBL" id="SDL91615.1"/>
    </source>
</evidence>
<dbReference type="EMBL" id="FNFD01000035">
    <property type="protein sequence ID" value="SDL91615.1"/>
    <property type="molecule type" value="Genomic_DNA"/>
</dbReference>
<evidence type="ECO:0008006" key="3">
    <source>
        <dbReference type="Google" id="ProtNLM"/>
    </source>
</evidence>
<protein>
    <recommendedName>
        <fullName evidence="3">DUF1652 domain-containing protein</fullName>
    </recommendedName>
</protein>
<keyword evidence="2" id="KW-1185">Reference proteome</keyword>
<reference evidence="1 2" key="1">
    <citation type="submission" date="2016-10" db="EMBL/GenBank/DDBJ databases">
        <authorList>
            <person name="de Groot N.N."/>
        </authorList>
    </citation>
    <scope>NUCLEOTIDE SEQUENCE [LARGE SCALE GENOMIC DNA]</scope>
    <source>
        <strain evidence="1 2">JCM 21544</strain>
    </source>
</reference>
<proteinExistence type="predicted"/>